<evidence type="ECO:0000256" key="1">
    <source>
        <dbReference type="PROSITE-ProRule" id="PRU00024"/>
    </source>
</evidence>
<evidence type="ECO:0000259" key="3">
    <source>
        <dbReference type="PROSITE" id="PS50119"/>
    </source>
</evidence>
<evidence type="ECO:0000313" key="4">
    <source>
        <dbReference type="EnsemblMetazoa" id="G32019.1:cds"/>
    </source>
</evidence>
<reference evidence="4" key="1">
    <citation type="submission" date="2022-08" db="UniProtKB">
        <authorList>
            <consortium name="EnsemblMetazoa"/>
        </authorList>
    </citation>
    <scope>IDENTIFICATION</scope>
    <source>
        <strain evidence="4">05x7-T-G4-1.051#20</strain>
    </source>
</reference>
<keyword evidence="1" id="KW-0863">Zinc-finger</keyword>
<dbReference type="GO" id="GO:0061630">
    <property type="term" value="F:ubiquitin protein ligase activity"/>
    <property type="evidence" value="ECO:0007669"/>
    <property type="project" value="TreeGrafter"/>
</dbReference>
<dbReference type="Pfam" id="PF00643">
    <property type="entry name" value="zf-B_box"/>
    <property type="match status" value="1"/>
</dbReference>
<dbReference type="SUPFAM" id="SSF63829">
    <property type="entry name" value="Calcium-dependent phosphotriesterase"/>
    <property type="match status" value="1"/>
</dbReference>
<proteinExistence type="predicted"/>
<dbReference type="PROSITE" id="PS50119">
    <property type="entry name" value="ZF_BBOX"/>
    <property type="match status" value="1"/>
</dbReference>
<dbReference type="PANTHER" id="PTHR25462">
    <property type="entry name" value="BONUS, ISOFORM C-RELATED"/>
    <property type="match status" value="1"/>
</dbReference>
<organism evidence="4 5">
    <name type="scientific">Magallana gigas</name>
    <name type="common">Pacific oyster</name>
    <name type="synonym">Crassostrea gigas</name>
    <dbReference type="NCBI Taxonomy" id="29159"/>
    <lineage>
        <taxon>Eukaryota</taxon>
        <taxon>Metazoa</taxon>
        <taxon>Spiralia</taxon>
        <taxon>Lophotrochozoa</taxon>
        <taxon>Mollusca</taxon>
        <taxon>Bivalvia</taxon>
        <taxon>Autobranchia</taxon>
        <taxon>Pteriomorphia</taxon>
        <taxon>Ostreida</taxon>
        <taxon>Ostreoidea</taxon>
        <taxon>Ostreidae</taxon>
        <taxon>Magallana</taxon>
    </lineage>
</organism>
<keyword evidence="5" id="KW-1185">Reference proteome</keyword>
<dbReference type="Gene3D" id="3.30.160.60">
    <property type="entry name" value="Classic Zinc Finger"/>
    <property type="match status" value="1"/>
</dbReference>
<dbReference type="SMART" id="SM00336">
    <property type="entry name" value="BBOX"/>
    <property type="match status" value="1"/>
</dbReference>
<dbReference type="GO" id="GO:0005654">
    <property type="term" value="C:nucleoplasm"/>
    <property type="evidence" value="ECO:0007669"/>
    <property type="project" value="TreeGrafter"/>
</dbReference>
<dbReference type="PANTHER" id="PTHR25462:SF296">
    <property type="entry name" value="MEIOTIC P26, ISOFORM F"/>
    <property type="match status" value="1"/>
</dbReference>
<dbReference type="SUPFAM" id="SSF57845">
    <property type="entry name" value="B-box zinc-binding domain"/>
    <property type="match status" value="1"/>
</dbReference>
<evidence type="ECO:0000256" key="2">
    <source>
        <dbReference type="SAM" id="Coils"/>
    </source>
</evidence>
<keyword evidence="1" id="KW-0479">Metal-binding</keyword>
<feature type="domain" description="B box-type" evidence="3">
    <location>
        <begin position="21"/>
        <end position="62"/>
    </location>
</feature>
<dbReference type="Proteomes" id="UP000005408">
    <property type="component" value="Unassembled WGS sequence"/>
</dbReference>
<name>A0A8W8MBC8_MAGGI</name>
<evidence type="ECO:0000313" key="5">
    <source>
        <dbReference type="Proteomes" id="UP000005408"/>
    </source>
</evidence>
<accession>A0A8W8MBC8</accession>
<keyword evidence="2" id="KW-0175">Coiled coil</keyword>
<dbReference type="InterPro" id="IPR011042">
    <property type="entry name" value="6-blade_b-propeller_TolB-like"/>
</dbReference>
<keyword evidence="1" id="KW-0862">Zinc</keyword>
<dbReference type="GO" id="GO:0008270">
    <property type="term" value="F:zinc ion binding"/>
    <property type="evidence" value="ECO:0007669"/>
    <property type="project" value="UniProtKB-KW"/>
</dbReference>
<dbReference type="Gene3D" id="2.120.10.30">
    <property type="entry name" value="TolB, C-terminal domain"/>
    <property type="match status" value="1"/>
</dbReference>
<dbReference type="InterPro" id="IPR000315">
    <property type="entry name" value="Znf_B-box"/>
</dbReference>
<protein>
    <recommendedName>
        <fullName evidence="3">B box-type domain-containing protein</fullName>
    </recommendedName>
</protein>
<sequence length="515" mass="58521">MLHECVSDFIGELSIEQVEDIKHETCQFHDGKTFTANCTTCDQLVCLKCIVSTHKGHTFQDLSELLEANVDIINQIKKETLEKQWLVYIQKERENAQTGVDKIREHNEQTKTKIQNTYLACMEKIKRHKDMLLAALELDVSKAEERLALVQGKNNAVQKDLETIKNVLSMGSACEVIQLSLRLQSKYLQNSPTCLNENIISARKSKFLPRFEDFNVLGDNLVVPQLDVYGVYQTNLGLLSTIKNLFEDETWVAGIQSPVTYRFHVPTRKHSRAIKYKVKKAFVYSIAFTSGNTTVLMTFVNVHEIRAFNIQHMDEEGVLFTDTRRLFPLGIDVSLNGDVFACASAQYSNKMTQDTERGVLRISKTGKVLNFFVSDSESFLFSYPSCLTENVDGTVCVIDRKSNFSGRMVAINNLGKKLFTYERPSYSSPRDEMDLKYITHDSVGNIFMSDSCNNRVHMISKSGEFLAFVIGPDEIILINHPLALHADLYGNLWIGCLSESPDKTCQVMKVRMTYK</sequence>
<dbReference type="InterPro" id="IPR047153">
    <property type="entry name" value="TRIM45/56/19-like"/>
</dbReference>
<dbReference type="AlphaFoldDB" id="A0A8W8MBC8"/>
<dbReference type="EnsemblMetazoa" id="G32019.1">
    <property type="protein sequence ID" value="G32019.1:cds"/>
    <property type="gene ID" value="G32019"/>
</dbReference>
<feature type="coiled-coil region" evidence="2">
    <location>
        <begin position="133"/>
        <end position="160"/>
    </location>
</feature>